<dbReference type="PANTHER" id="PTHR48100">
    <property type="entry name" value="BROAD-SPECIFICITY PHOSPHATASE YOR283W-RELATED"/>
    <property type="match status" value="1"/>
</dbReference>
<reference evidence="2" key="1">
    <citation type="submission" date="2015-07" db="EMBL/GenBank/DDBJ databases">
        <title>Draft genome sequence of a Pseudoalteromonas rubra strain, OCN096, isolated from Kaneohe Bay, Oahu, Hawaii.</title>
        <authorList>
            <person name="Beurmann S."/>
            <person name="Ushijima B."/>
            <person name="Belcaid M."/>
            <person name="Callahan S.M."/>
            <person name="Aeby G.S."/>
        </authorList>
    </citation>
    <scope>NUCLEOTIDE SEQUENCE [LARGE SCALE GENOMIC DNA]</scope>
    <source>
        <strain evidence="2">OCN096</strain>
    </source>
</reference>
<evidence type="ECO:0008006" key="3">
    <source>
        <dbReference type="Google" id="ProtNLM"/>
    </source>
</evidence>
<dbReference type="AlphaFoldDB" id="A0A0L0ESJ7"/>
<dbReference type="GO" id="GO:0016791">
    <property type="term" value="F:phosphatase activity"/>
    <property type="evidence" value="ECO:0007669"/>
    <property type="project" value="TreeGrafter"/>
</dbReference>
<dbReference type="PATRIC" id="fig|43658.6.peg.6037"/>
<dbReference type="Gene3D" id="3.40.50.1240">
    <property type="entry name" value="Phosphoglycerate mutase-like"/>
    <property type="match status" value="1"/>
</dbReference>
<proteinExistence type="predicted"/>
<dbReference type="PANTHER" id="PTHR48100:SF1">
    <property type="entry name" value="HISTIDINE PHOSPHATASE FAMILY PROTEIN-RELATED"/>
    <property type="match status" value="1"/>
</dbReference>
<dbReference type="SMART" id="SM00855">
    <property type="entry name" value="PGAM"/>
    <property type="match status" value="1"/>
</dbReference>
<dbReference type="EMBL" id="LFZX01000073">
    <property type="protein sequence ID" value="KNC67386.1"/>
    <property type="molecule type" value="Genomic_DNA"/>
</dbReference>
<dbReference type="GO" id="GO:0005737">
    <property type="term" value="C:cytoplasm"/>
    <property type="evidence" value="ECO:0007669"/>
    <property type="project" value="TreeGrafter"/>
</dbReference>
<comment type="caution">
    <text evidence="1">The sequence shown here is derived from an EMBL/GenBank/DDBJ whole genome shotgun (WGS) entry which is preliminary data.</text>
</comment>
<dbReference type="Pfam" id="PF00300">
    <property type="entry name" value="His_Phos_1"/>
    <property type="match status" value="1"/>
</dbReference>
<dbReference type="InterPro" id="IPR050275">
    <property type="entry name" value="PGM_Phosphatase"/>
</dbReference>
<dbReference type="InterPro" id="IPR013078">
    <property type="entry name" value="His_Pase_superF_clade-1"/>
</dbReference>
<dbReference type="SUPFAM" id="SSF53254">
    <property type="entry name" value="Phosphoglycerate mutase-like"/>
    <property type="match status" value="1"/>
</dbReference>
<dbReference type="InterPro" id="IPR029033">
    <property type="entry name" value="His_PPase_superfam"/>
</dbReference>
<name>A0A0L0ESJ7_9GAMM</name>
<dbReference type="Proteomes" id="UP000036850">
    <property type="component" value="Unassembled WGS sequence"/>
</dbReference>
<dbReference type="CDD" id="cd07067">
    <property type="entry name" value="HP_PGM_like"/>
    <property type="match status" value="1"/>
</dbReference>
<evidence type="ECO:0000313" key="2">
    <source>
        <dbReference type="Proteomes" id="UP000036850"/>
    </source>
</evidence>
<protein>
    <recommendedName>
        <fullName evidence="3">Histidine phosphatase family protein</fullName>
    </recommendedName>
</protein>
<organism evidence="1 2">
    <name type="scientific">Pseudoalteromonas rubra</name>
    <dbReference type="NCBI Taxonomy" id="43658"/>
    <lineage>
        <taxon>Bacteria</taxon>
        <taxon>Pseudomonadati</taxon>
        <taxon>Pseudomonadota</taxon>
        <taxon>Gammaproteobacteria</taxon>
        <taxon>Alteromonadales</taxon>
        <taxon>Pseudoalteromonadaceae</taxon>
        <taxon>Pseudoalteromonas</taxon>
    </lineage>
</organism>
<gene>
    <name evidence="1" type="ORF">AC626_11090</name>
</gene>
<evidence type="ECO:0000313" key="1">
    <source>
        <dbReference type="EMBL" id="KNC67386.1"/>
    </source>
</evidence>
<dbReference type="OrthoDB" id="9783269at2"/>
<sequence>MQRTLYFIRHGEPRETGRLLGSTDMPASASGNEQVHVQLEACDGIAQVIASPLQRCQAVARAFCETTGLPLQIEPRLSEMHFGDWDGERYDTLWQSARVPGIGDFWQSPWQHTPPNGESMSAFHLRLYDWWQQFTATPSPINAAIVTHAGVIKQLLAIWLALPEGYDTHLSRLEIGYGGMIQVSVYFDEHGQVWPKVVF</sequence>
<accession>A0A0L0ESJ7</accession>